<dbReference type="PANTHER" id="PTHR46577:SF1">
    <property type="entry name" value="HTH-TYPE TRANSCRIPTIONAL REGULATORY PROTEIN GABR"/>
    <property type="match status" value="1"/>
</dbReference>
<protein>
    <submittedName>
        <fullName evidence="2">Aminotransferase class I/II-fold pyridoxal phosphate-dependent enzyme</fullName>
    </submittedName>
</protein>
<accession>A0ABS1LT80</accession>
<dbReference type="Pfam" id="PF00155">
    <property type="entry name" value="Aminotran_1_2"/>
    <property type="match status" value="1"/>
</dbReference>
<dbReference type="PANTHER" id="PTHR46577">
    <property type="entry name" value="HTH-TYPE TRANSCRIPTIONAL REGULATORY PROTEIN GABR"/>
    <property type="match status" value="1"/>
</dbReference>
<proteinExistence type="predicted"/>
<dbReference type="InterPro" id="IPR004839">
    <property type="entry name" value="Aminotransferase_I/II_large"/>
</dbReference>
<dbReference type="InterPro" id="IPR051446">
    <property type="entry name" value="HTH_trans_reg/aminotransferase"/>
</dbReference>
<evidence type="ECO:0000259" key="1">
    <source>
        <dbReference type="Pfam" id="PF00155"/>
    </source>
</evidence>
<comment type="caution">
    <text evidence="2">The sequence shown here is derived from an EMBL/GenBank/DDBJ whole genome shotgun (WGS) entry which is preliminary data.</text>
</comment>
<organism evidence="2 3">
    <name type="scientific">Lactobacillus kitasatonis</name>
    <dbReference type="NCBI Taxonomy" id="237446"/>
    <lineage>
        <taxon>Bacteria</taxon>
        <taxon>Bacillati</taxon>
        <taxon>Bacillota</taxon>
        <taxon>Bacilli</taxon>
        <taxon>Lactobacillales</taxon>
        <taxon>Lactobacillaceae</taxon>
        <taxon>Lactobacillus</taxon>
    </lineage>
</organism>
<evidence type="ECO:0000313" key="2">
    <source>
        <dbReference type="EMBL" id="MBL1071354.1"/>
    </source>
</evidence>
<keyword evidence="3" id="KW-1185">Reference proteome</keyword>
<dbReference type="EMBL" id="JAEHNR010000015">
    <property type="protein sequence ID" value="MBL1071354.1"/>
    <property type="molecule type" value="Genomic_DNA"/>
</dbReference>
<keyword evidence="2" id="KW-0032">Aminotransferase</keyword>
<feature type="domain" description="Aminotransferase class I/classII large" evidence="1">
    <location>
        <begin position="30"/>
        <end position="174"/>
    </location>
</feature>
<dbReference type="Gene3D" id="3.40.640.10">
    <property type="entry name" value="Type I PLP-dependent aspartate aminotransferase-like (Major domain)"/>
    <property type="match status" value="1"/>
</dbReference>
<name>A0ABS1LT80_9LACO</name>
<sequence length="192" mass="22061">MQNRPDHRSNVFISKKMSYCLRHNPDKYGLKLDEFTYGNLITTAQLCGIHLVAVKSDKEGMQAEDLLHVCQVNDIKRIYLMSEYSNPTGKVISPTRRKQLADIIEKQNLIVIEDDYLSFLSRKKPAHPLKMMQWYHCYICSMSKVIASGLRVGYLIYPDKYSSEIRNGFFNTMVKTSSLDTAVVTEAINTHS</sequence>
<dbReference type="GO" id="GO:0008483">
    <property type="term" value="F:transaminase activity"/>
    <property type="evidence" value="ECO:0007669"/>
    <property type="project" value="UniProtKB-KW"/>
</dbReference>
<gene>
    <name evidence="2" type="ORF">JEM47_02250</name>
</gene>
<dbReference type="InterPro" id="IPR015421">
    <property type="entry name" value="PyrdxlP-dep_Trfase_major"/>
</dbReference>
<dbReference type="SUPFAM" id="SSF53383">
    <property type="entry name" value="PLP-dependent transferases"/>
    <property type="match status" value="1"/>
</dbReference>
<dbReference type="RefSeq" id="WP_202017569.1">
    <property type="nucleotide sequence ID" value="NZ_JAEHNR010000015.1"/>
</dbReference>
<evidence type="ECO:0000313" key="3">
    <source>
        <dbReference type="Proteomes" id="UP000640912"/>
    </source>
</evidence>
<keyword evidence="2" id="KW-0808">Transferase</keyword>
<dbReference type="CDD" id="cd00609">
    <property type="entry name" value="AAT_like"/>
    <property type="match status" value="1"/>
</dbReference>
<dbReference type="InterPro" id="IPR015424">
    <property type="entry name" value="PyrdxlP-dep_Trfase"/>
</dbReference>
<dbReference type="Proteomes" id="UP000640912">
    <property type="component" value="Unassembled WGS sequence"/>
</dbReference>
<reference evidence="2 3" key="1">
    <citation type="journal article" date="2021" name="Microorganisms">
        <title>Dual Inhibition of Salmonella enterica and Clostridium perfringens by New Probiotic Candidates Isolated from Chicken Intestinal Mucosa.</title>
        <authorList>
            <person name="Lone A."/>
            <person name="Mottawea W."/>
            <person name="Ait Chait Y."/>
            <person name="Hammami R."/>
        </authorList>
    </citation>
    <scope>NUCLEOTIDE SEQUENCE [LARGE SCALE GENOMIC DNA]</scope>
    <source>
        <strain evidence="2 3">A12</strain>
    </source>
</reference>